<dbReference type="Gene3D" id="1.10.30.50">
    <property type="match status" value="1"/>
</dbReference>
<dbReference type="AlphaFoldDB" id="A0A951UCK7"/>
<name>A0A951UCK7_9CYAN</name>
<evidence type="ECO:0000313" key="3">
    <source>
        <dbReference type="EMBL" id="MBW4548099.1"/>
    </source>
</evidence>
<reference evidence="3" key="2">
    <citation type="journal article" date="2022" name="Microbiol. Resour. Announc.">
        <title>Metagenome Sequencing to Explore Phylogenomics of Terrestrial Cyanobacteria.</title>
        <authorList>
            <person name="Ward R.D."/>
            <person name="Stajich J.E."/>
            <person name="Johansen J.R."/>
            <person name="Huntemann M."/>
            <person name="Clum A."/>
            <person name="Foster B."/>
            <person name="Foster B."/>
            <person name="Roux S."/>
            <person name="Palaniappan K."/>
            <person name="Varghese N."/>
            <person name="Mukherjee S."/>
            <person name="Reddy T.B.K."/>
            <person name="Daum C."/>
            <person name="Copeland A."/>
            <person name="Chen I.A."/>
            <person name="Ivanova N.N."/>
            <person name="Kyrpides N.C."/>
            <person name="Shapiro N."/>
            <person name="Eloe-Fadrosh E.A."/>
            <person name="Pietrasiak N."/>
        </authorList>
    </citation>
    <scope>NUCLEOTIDE SEQUENCE</scope>
    <source>
        <strain evidence="3">CPER-KK1</strain>
    </source>
</reference>
<dbReference type="InterPro" id="IPR002711">
    <property type="entry name" value="HNH"/>
</dbReference>
<feature type="region of interest" description="Disordered" evidence="1">
    <location>
        <begin position="1"/>
        <end position="27"/>
    </location>
</feature>
<sequence length="104" mass="12266">MVNRAGKPYPSVIDPRTNNPIPFPSGDIVKVPKSDRVPWGRKERGEYIAEWYRRGYDTPPGGWKPYDIHHIKPREYGGTNDFDNLVPVLRQVHIDEFNSFWRDW</sequence>
<gene>
    <name evidence="3" type="ORF">KME25_27210</name>
</gene>
<dbReference type="Proteomes" id="UP000753908">
    <property type="component" value="Unassembled WGS sequence"/>
</dbReference>
<keyword evidence="3" id="KW-0378">Hydrolase</keyword>
<evidence type="ECO:0000256" key="1">
    <source>
        <dbReference type="SAM" id="MobiDB-lite"/>
    </source>
</evidence>
<evidence type="ECO:0000313" key="4">
    <source>
        <dbReference type="Proteomes" id="UP000753908"/>
    </source>
</evidence>
<organism evidence="3 4">
    <name type="scientific">Symplocastrum torsivum CPER-KK1</name>
    <dbReference type="NCBI Taxonomy" id="450513"/>
    <lineage>
        <taxon>Bacteria</taxon>
        <taxon>Bacillati</taxon>
        <taxon>Cyanobacteriota</taxon>
        <taxon>Cyanophyceae</taxon>
        <taxon>Oscillatoriophycideae</taxon>
        <taxon>Oscillatoriales</taxon>
        <taxon>Microcoleaceae</taxon>
        <taxon>Symplocastrum</taxon>
    </lineage>
</organism>
<comment type="caution">
    <text evidence="3">The sequence shown here is derived from an EMBL/GenBank/DDBJ whole genome shotgun (WGS) entry which is preliminary data.</text>
</comment>
<protein>
    <submittedName>
        <fullName evidence="3">HNH endonuclease</fullName>
    </submittedName>
</protein>
<dbReference type="InterPro" id="IPR003615">
    <property type="entry name" value="HNH_nuc"/>
</dbReference>
<evidence type="ECO:0000259" key="2">
    <source>
        <dbReference type="SMART" id="SM00507"/>
    </source>
</evidence>
<dbReference type="Pfam" id="PF01844">
    <property type="entry name" value="HNH"/>
    <property type="match status" value="1"/>
</dbReference>
<accession>A0A951UCK7</accession>
<proteinExistence type="predicted"/>
<dbReference type="GO" id="GO:0003676">
    <property type="term" value="F:nucleic acid binding"/>
    <property type="evidence" value="ECO:0007669"/>
    <property type="project" value="InterPro"/>
</dbReference>
<dbReference type="CDD" id="cd00085">
    <property type="entry name" value="HNHc"/>
    <property type="match status" value="1"/>
</dbReference>
<dbReference type="SMART" id="SM00507">
    <property type="entry name" value="HNHc"/>
    <property type="match status" value="1"/>
</dbReference>
<dbReference type="GO" id="GO:0004519">
    <property type="term" value="F:endonuclease activity"/>
    <property type="evidence" value="ECO:0007669"/>
    <property type="project" value="UniProtKB-KW"/>
</dbReference>
<reference evidence="3" key="1">
    <citation type="submission" date="2021-05" db="EMBL/GenBank/DDBJ databases">
        <authorList>
            <person name="Pietrasiak N."/>
            <person name="Ward R."/>
            <person name="Stajich J.E."/>
            <person name="Kurbessoian T."/>
        </authorList>
    </citation>
    <scope>NUCLEOTIDE SEQUENCE</scope>
    <source>
        <strain evidence="3">CPER-KK1</strain>
    </source>
</reference>
<dbReference type="GO" id="GO:0008270">
    <property type="term" value="F:zinc ion binding"/>
    <property type="evidence" value="ECO:0007669"/>
    <property type="project" value="InterPro"/>
</dbReference>
<feature type="domain" description="HNH nuclease" evidence="2">
    <location>
        <begin position="47"/>
        <end position="94"/>
    </location>
</feature>
<keyword evidence="3" id="KW-0540">Nuclease</keyword>
<keyword evidence="3" id="KW-0255">Endonuclease</keyword>
<dbReference type="EMBL" id="JAHHIF010000054">
    <property type="protein sequence ID" value="MBW4548099.1"/>
    <property type="molecule type" value="Genomic_DNA"/>
</dbReference>